<evidence type="ECO:0000313" key="6">
    <source>
        <dbReference type="Proteomes" id="UP000322499"/>
    </source>
</evidence>
<protein>
    <submittedName>
        <fullName evidence="5">Serine phosphatase RsbU (Regulator of sigma subunit)</fullName>
    </submittedName>
</protein>
<dbReference type="Proteomes" id="UP000322499">
    <property type="component" value="Unassembled WGS sequence"/>
</dbReference>
<organism evidence="5 6">
    <name type="scientific">Blastococcus xanthinilyticus</name>
    <dbReference type="NCBI Taxonomy" id="1564164"/>
    <lineage>
        <taxon>Bacteria</taxon>
        <taxon>Bacillati</taxon>
        <taxon>Actinomycetota</taxon>
        <taxon>Actinomycetes</taxon>
        <taxon>Geodermatophilales</taxon>
        <taxon>Geodermatophilaceae</taxon>
        <taxon>Blastococcus</taxon>
    </lineage>
</organism>
<dbReference type="PANTHER" id="PTHR43156:SF2">
    <property type="entry name" value="STAGE II SPORULATION PROTEIN E"/>
    <property type="match status" value="1"/>
</dbReference>
<proteinExistence type="predicted"/>
<dbReference type="PANTHER" id="PTHR43156">
    <property type="entry name" value="STAGE II SPORULATION PROTEIN E-RELATED"/>
    <property type="match status" value="1"/>
</dbReference>
<dbReference type="InterPro" id="IPR001932">
    <property type="entry name" value="PPM-type_phosphatase-like_dom"/>
</dbReference>
<feature type="region of interest" description="Disordered" evidence="2">
    <location>
        <begin position="150"/>
        <end position="186"/>
    </location>
</feature>
<keyword evidence="3" id="KW-0812">Transmembrane</keyword>
<gene>
    <name evidence="5" type="ORF">BD833_10379</name>
</gene>
<sequence length="701" mass="71755">MTEVLWACRPRPQPDLPARPVLTAVPTTVAELRSLRLALRASATDDGPAAGADADDLDRLLLVFEELVSNALRHGGSPVEVTVTEVAGGWLLEVGDASGEVPPVPAVGRDAARGGLGLYLVAQLAGAHGWVPDGDGRKVVWARVDVAAPAGAPGPPDATAAAPAAPAPGGAGVPPSAAGAPSDRRPRGAALRRLSVAVAAGVLALALALAWLTSEVNENNNERLLTQQVAEVTTLVSTQVAVLESQLADAAQVAVVTGGDPDAFTRFAAATVPMPGLSLSLWRVSGGDAERIAVEGPEPELPPGRAEEFLAGLEPNGELAVAGIVGEPEPRLAYAIAPVGGDGDLVVHAELPLNRNIQVPEGDAYGGLDLAVFLGPDPDPDQLLQTTAPLPIEGDAATRQVPFGDSRFTVVAAARASLTGPLSAALPWIVLGVGAALAAGGGAMVETMSRRRAVAERLAADNAQLYRRQRGIAGTLQHALLPEVPQVAGLELAARYVAGIDELQVGGDWYDVIRGPSGRWVFVVGDVSGKGLPAATTMASLRYAVRAYVAQGDDIDVVVHKLGALLDVHTDHQFATVLLGELAPDDGVVRVVSAGHFPPLLLGPAGAAQLPCRVGPPVGVATGAPVVTETRVAGPATLLAFTDGAVERRGEDLDTGLERLRSAAVAAAGQPLPAMLDRLMQLPVDDGGRDDTVLLGLRWGS</sequence>
<dbReference type="Pfam" id="PF07228">
    <property type="entry name" value="SpoIIE"/>
    <property type="match status" value="1"/>
</dbReference>
<dbReference type="RefSeq" id="WP_166532152.1">
    <property type="nucleotide sequence ID" value="NZ_VNHW01000003.1"/>
</dbReference>
<evidence type="ECO:0000256" key="2">
    <source>
        <dbReference type="SAM" id="MobiDB-lite"/>
    </source>
</evidence>
<keyword evidence="1" id="KW-0378">Hydrolase</keyword>
<keyword evidence="6" id="KW-1185">Reference proteome</keyword>
<keyword evidence="3" id="KW-0472">Membrane</keyword>
<dbReference type="InterPro" id="IPR036890">
    <property type="entry name" value="HATPase_C_sf"/>
</dbReference>
<evidence type="ECO:0000259" key="4">
    <source>
        <dbReference type="SMART" id="SM00331"/>
    </source>
</evidence>
<evidence type="ECO:0000256" key="1">
    <source>
        <dbReference type="ARBA" id="ARBA00022801"/>
    </source>
</evidence>
<dbReference type="InterPro" id="IPR036457">
    <property type="entry name" value="PPM-type-like_dom_sf"/>
</dbReference>
<dbReference type="InterPro" id="IPR003594">
    <property type="entry name" value="HATPase_dom"/>
</dbReference>
<dbReference type="EMBL" id="VNHW01000003">
    <property type="protein sequence ID" value="TYP88923.1"/>
    <property type="molecule type" value="Genomic_DNA"/>
</dbReference>
<name>A0A5S5CYV0_9ACTN</name>
<feature type="domain" description="PPM-type phosphatase" evidence="4">
    <location>
        <begin position="487"/>
        <end position="698"/>
    </location>
</feature>
<dbReference type="AlphaFoldDB" id="A0A5S5CYV0"/>
<evidence type="ECO:0000313" key="5">
    <source>
        <dbReference type="EMBL" id="TYP88923.1"/>
    </source>
</evidence>
<feature type="transmembrane region" description="Helical" evidence="3">
    <location>
        <begin position="194"/>
        <end position="213"/>
    </location>
</feature>
<reference evidence="5 6" key="1">
    <citation type="submission" date="2019-07" db="EMBL/GenBank/DDBJ databases">
        <title>Genomic Encyclopedia of Archaeal and Bacterial Type Strains, Phase II (KMG-II): from individual species to whole genera.</title>
        <authorList>
            <person name="Goeker M."/>
        </authorList>
    </citation>
    <scope>NUCLEOTIDE SEQUENCE [LARGE SCALE GENOMIC DNA]</scope>
    <source>
        <strain evidence="5 6">DSM 46842</strain>
    </source>
</reference>
<dbReference type="CDD" id="cd16936">
    <property type="entry name" value="HATPase_RsbW-like"/>
    <property type="match status" value="1"/>
</dbReference>
<evidence type="ECO:0000256" key="3">
    <source>
        <dbReference type="SAM" id="Phobius"/>
    </source>
</evidence>
<dbReference type="Gene3D" id="3.30.565.10">
    <property type="entry name" value="Histidine kinase-like ATPase, C-terminal domain"/>
    <property type="match status" value="1"/>
</dbReference>
<dbReference type="InterPro" id="IPR052016">
    <property type="entry name" value="Bact_Sigma-Reg"/>
</dbReference>
<keyword evidence="3" id="KW-1133">Transmembrane helix</keyword>
<dbReference type="Pfam" id="PF13581">
    <property type="entry name" value="HATPase_c_2"/>
    <property type="match status" value="1"/>
</dbReference>
<comment type="caution">
    <text evidence="5">The sequence shown here is derived from an EMBL/GenBank/DDBJ whole genome shotgun (WGS) entry which is preliminary data.</text>
</comment>
<accession>A0A5S5CYV0</accession>
<dbReference type="Gene3D" id="3.60.40.10">
    <property type="entry name" value="PPM-type phosphatase domain"/>
    <property type="match status" value="1"/>
</dbReference>
<feature type="compositionally biased region" description="Low complexity" evidence="2">
    <location>
        <begin position="150"/>
        <end position="181"/>
    </location>
</feature>
<dbReference type="SUPFAM" id="SSF55874">
    <property type="entry name" value="ATPase domain of HSP90 chaperone/DNA topoisomerase II/histidine kinase"/>
    <property type="match status" value="1"/>
</dbReference>
<dbReference type="GO" id="GO:0016791">
    <property type="term" value="F:phosphatase activity"/>
    <property type="evidence" value="ECO:0007669"/>
    <property type="project" value="TreeGrafter"/>
</dbReference>
<dbReference type="SMART" id="SM00331">
    <property type="entry name" value="PP2C_SIG"/>
    <property type="match status" value="1"/>
</dbReference>